<dbReference type="Gene3D" id="3.90.850.10">
    <property type="entry name" value="Fumarylacetoacetase-like, C-terminal domain"/>
    <property type="match status" value="1"/>
</dbReference>
<evidence type="ECO:0008006" key="4">
    <source>
        <dbReference type="Google" id="ProtNLM"/>
    </source>
</evidence>
<dbReference type="GO" id="GO:0008684">
    <property type="term" value="F:2-oxopent-4-enoate hydratase activity"/>
    <property type="evidence" value="ECO:0007669"/>
    <property type="project" value="TreeGrafter"/>
</dbReference>
<dbReference type="GO" id="GO:0005737">
    <property type="term" value="C:cytoplasm"/>
    <property type="evidence" value="ECO:0007669"/>
    <property type="project" value="TreeGrafter"/>
</dbReference>
<dbReference type="InterPro" id="IPR050772">
    <property type="entry name" value="Hydratase-Decarb/MhpD_sf"/>
</dbReference>
<dbReference type="AlphaFoldDB" id="A0A8A4TDG2"/>
<dbReference type="KEGG" id="scor:J3U87_18605"/>
<organism evidence="2 3">
    <name type="scientific">Sulfidibacter corallicola</name>
    <dbReference type="NCBI Taxonomy" id="2818388"/>
    <lineage>
        <taxon>Bacteria</taxon>
        <taxon>Pseudomonadati</taxon>
        <taxon>Acidobacteriota</taxon>
        <taxon>Holophagae</taxon>
        <taxon>Acanthopleuribacterales</taxon>
        <taxon>Acanthopleuribacteraceae</taxon>
        <taxon>Sulfidibacter</taxon>
    </lineage>
</organism>
<evidence type="ECO:0000313" key="3">
    <source>
        <dbReference type="Proteomes" id="UP000663929"/>
    </source>
</evidence>
<dbReference type="Proteomes" id="UP000663929">
    <property type="component" value="Chromosome"/>
</dbReference>
<dbReference type="SUPFAM" id="SSF56529">
    <property type="entry name" value="FAH"/>
    <property type="match status" value="1"/>
</dbReference>
<evidence type="ECO:0000256" key="1">
    <source>
        <dbReference type="SAM" id="Phobius"/>
    </source>
</evidence>
<evidence type="ECO:0000313" key="2">
    <source>
        <dbReference type="EMBL" id="QTD47607.1"/>
    </source>
</evidence>
<reference evidence="2" key="1">
    <citation type="submission" date="2021-03" db="EMBL/GenBank/DDBJ databases">
        <title>Acanthopleuribacteraceae sp. M133.</title>
        <authorList>
            <person name="Wang G."/>
        </authorList>
    </citation>
    <scope>NUCLEOTIDE SEQUENCE</scope>
    <source>
        <strain evidence="2">M133</strain>
    </source>
</reference>
<sequence length="309" mass="33365">MGIPQKPQFLMKRRFRCRLWGVLAVYLKVGLLFSGFAVLQAEDGDGFLGALRVAYPTAKTLDQPFPGQSVEDARAVQREFITSLCGIMGPVVGYKAALTNSAAQKRFGVDQPIRGTLLRDMILKSGARVPLDFAAVPLLEGDLVVRVAGEAINRAEGRKEALAALDMVYPFLELPDAVFRKGVEINGLALIAINAGARYGVLGEGVPLGKMANPEKALAQIEVVVSDENGRELANGESGNLLGHPLDVVLWLRDSLHAEGKKLKRGDLLSLGSMTALVPLRSAGTFSAQFEGLHPERVMRVDVILEEPR</sequence>
<dbReference type="RefSeq" id="WP_237377276.1">
    <property type="nucleotide sequence ID" value="NZ_CP071793.1"/>
</dbReference>
<gene>
    <name evidence="2" type="ORF">J3U87_18605</name>
</gene>
<accession>A0A8A4TDG2</accession>
<name>A0A8A4TDG2_SULCO</name>
<dbReference type="PANTHER" id="PTHR30143:SF0">
    <property type="entry name" value="2-KETO-4-PENTENOATE HYDRATASE"/>
    <property type="match status" value="1"/>
</dbReference>
<protein>
    <recommendedName>
        <fullName evidence="4">2-keto-4-pentenoate hydratase</fullName>
    </recommendedName>
</protein>
<dbReference type="InterPro" id="IPR036663">
    <property type="entry name" value="Fumarylacetoacetase_C_sf"/>
</dbReference>
<keyword evidence="3" id="KW-1185">Reference proteome</keyword>
<keyword evidence="1" id="KW-0812">Transmembrane</keyword>
<feature type="transmembrane region" description="Helical" evidence="1">
    <location>
        <begin position="20"/>
        <end position="39"/>
    </location>
</feature>
<keyword evidence="1" id="KW-1133">Transmembrane helix</keyword>
<keyword evidence="1" id="KW-0472">Membrane</keyword>
<dbReference type="PANTHER" id="PTHR30143">
    <property type="entry name" value="ACID HYDRATASE"/>
    <property type="match status" value="1"/>
</dbReference>
<proteinExistence type="predicted"/>
<dbReference type="EMBL" id="CP071793">
    <property type="protein sequence ID" value="QTD47607.1"/>
    <property type="molecule type" value="Genomic_DNA"/>
</dbReference>